<comment type="caution">
    <text evidence="4">The sequence shown here is derived from an EMBL/GenBank/DDBJ whole genome shotgun (WGS) entry which is preliminary data.</text>
</comment>
<comment type="pathway">
    <text evidence="1">Lipid metabolism; fatty acid beta-oxidation.</text>
</comment>
<accession>A0A7D9JR19</accession>
<organism evidence="4 5">
    <name type="scientific">Paramuricea clavata</name>
    <name type="common">Red gorgonian</name>
    <name type="synonym">Violescent sea-whip</name>
    <dbReference type="NCBI Taxonomy" id="317549"/>
    <lineage>
        <taxon>Eukaryota</taxon>
        <taxon>Metazoa</taxon>
        <taxon>Cnidaria</taxon>
        <taxon>Anthozoa</taxon>
        <taxon>Octocorallia</taxon>
        <taxon>Malacalcyonacea</taxon>
        <taxon>Plexauridae</taxon>
        <taxon>Paramuricea</taxon>
    </lineage>
</organism>
<keyword evidence="5" id="KW-1185">Reference proteome</keyword>
<proteinExistence type="predicted"/>
<feature type="non-terminal residue" evidence="4">
    <location>
        <position position="124"/>
    </location>
</feature>
<dbReference type="PANTHER" id="PTHR22589">
    <property type="entry name" value="CARNITINE O-ACYLTRANSFERASE"/>
    <property type="match status" value="1"/>
</dbReference>
<dbReference type="Proteomes" id="UP001152795">
    <property type="component" value="Unassembled WGS sequence"/>
</dbReference>
<dbReference type="GO" id="GO:0006635">
    <property type="term" value="P:fatty acid beta-oxidation"/>
    <property type="evidence" value="ECO:0007669"/>
    <property type="project" value="UniProtKB-UniPathway"/>
</dbReference>
<protein>
    <submittedName>
        <fullName evidence="4">Carnitine O-palmitoyltransferase 2, mitochondrial</fullName>
    </submittedName>
</protein>
<dbReference type="PANTHER" id="PTHR22589:SF16">
    <property type="entry name" value="CARNITINE O-PALMITOYLTRANSFERASE 2, MITOCHONDRIAL"/>
    <property type="match status" value="1"/>
</dbReference>
<dbReference type="FunFam" id="1.10.275.20:FF:000001">
    <property type="entry name" value="carnitine O-palmitoyltransferase 2, mitochondrial"/>
    <property type="match status" value="1"/>
</dbReference>
<reference evidence="4" key="1">
    <citation type="submission" date="2020-04" db="EMBL/GenBank/DDBJ databases">
        <authorList>
            <person name="Alioto T."/>
            <person name="Alioto T."/>
            <person name="Gomez Garrido J."/>
        </authorList>
    </citation>
    <scope>NUCLEOTIDE SEQUENCE</scope>
    <source>
        <strain evidence="4">A484AB</strain>
    </source>
</reference>
<dbReference type="Gene3D" id="1.10.275.20">
    <property type="entry name" value="Choline/Carnitine o-acyltransferase"/>
    <property type="match status" value="1"/>
</dbReference>
<gene>
    <name evidence="4" type="ORF">PACLA_8A085262</name>
</gene>
<dbReference type="InterPro" id="IPR000542">
    <property type="entry name" value="Carn_acyl_trans"/>
</dbReference>
<keyword evidence="2" id="KW-0808">Transferase</keyword>
<dbReference type="GO" id="GO:0004095">
    <property type="term" value="F:carnitine O-palmitoyltransferase activity"/>
    <property type="evidence" value="ECO:0007669"/>
    <property type="project" value="TreeGrafter"/>
</dbReference>
<evidence type="ECO:0000313" key="4">
    <source>
        <dbReference type="EMBL" id="CAB4034374.1"/>
    </source>
</evidence>
<dbReference type="UniPathway" id="UPA00659"/>
<dbReference type="InterPro" id="IPR039551">
    <property type="entry name" value="Cho/carn_acyl_trans"/>
</dbReference>
<sequence>MTECQQTKHKKYFYIFIIFVFQFQTNWAYAPFSRCLSSNCSNEKYIQRSIVPTYHFQPSLPRLPIPKLEDTCRRYLDAQKVILSPEEYENTKRLVENFKQYEGPELQKELISKDKQNKHTSYIS</sequence>
<evidence type="ECO:0000256" key="3">
    <source>
        <dbReference type="ARBA" id="ARBA00048999"/>
    </source>
</evidence>
<evidence type="ECO:0000313" key="5">
    <source>
        <dbReference type="Proteomes" id="UP001152795"/>
    </source>
</evidence>
<evidence type="ECO:0000256" key="2">
    <source>
        <dbReference type="ARBA" id="ARBA00023315"/>
    </source>
</evidence>
<dbReference type="Pfam" id="PF00755">
    <property type="entry name" value="Carn_acyltransf"/>
    <property type="match status" value="1"/>
</dbReference>
<comment type="catalytic activity">
    <reaction evidence="3">
        <text>4,8-dimethylnonanoyl-CoA + (R)-carnitine = O-4,8-dimethylnonanoyl-(R)-carnitine + CoA</text>
        <dbReference type="Rhea" id="RHEA:44860"/>
        <dbReference type="ChEBI" id="CHEBI:16347"/>
        <dbReference type="ChEBI" id="CHEBI:57287"/>
        <dbReference type="ChEBI" id="CHEBI:77061"/>
        <dbReference type="ChEBI" id="CHEBI:84654"/>
    </reaction>
</comment>
<name>A0A7D9JR19_PARCT</name>
<dbReference type="SUPFAM" id="SSF52777">
    <property type="entry name" value="CoA-dependent acyltransferases"/>
    <property type="match status" value="1"/>
</dbReference>
<dbReference type="EMBL" id="CACRXK020020054">
    <property type="protein sequence ID" value="CAB4034374.1"/>
    <property type="molecule type" value="Genomic_DNA"/>
</dbReference>
<dbReference type="AlphaFoldDB" id="A0A7D9JR19"/>
<dbReference type="GO" id="GO:0005739">
    <property type="term" value="C:mitochondrion"/>
    <property type="evidence" value="ECO:0007669"/>
    <property type="project" value="TreeGrafter"/>
</dbReference>
<keyword evidence="2" id="KW-0012">Acyltransferase</keyword>
<dbReference type="InterPro" id="IPR042572">
    <property type="entry name" value="Carn_acyl_trans_N"/>
</dbReference>
<evidence type="ECO:0000256" key="1">
    <source>
        <dbReference type="ARBA" id="ARBA00005005"/>
    </source>
</evidence>